<dbReference type="Pfam" id="PF13228">
    <property type="entry name" value="DUF4037"/>
    <property type="match status" value="1"/>
</dbReference>
<name>A0A6J4VL41_9DEIN</name>
<gene>
    <name evidence="2" type="ORF">AVDCRST_MAG86-2712</name>
</gene>
<reference evidence="2" key="1">
    <citation type="submission" date="2020-02" db="EMBL/GenBank/DDBJ databases">
        <authorList>
            <person name="Meier V. D."/>
        </authorList>
    </citation>
    <scope>NUCLEOTIDE SEQUENCE</scope>
    <source>
        <strain evidence="2">AVDCRST_MAG86</strain>
    </source>
</reference>
<evidence type="ECO:0000313" key="2">
    <source>
        <dbReference type="EMBL" id="CAA9580392.1"/>
    </source>
</evidence>
<feature type="domain" description="DUF4037" evidence="1">
    <location>
        <begin position="141"/>
        <end position="239"/>
    </location>
</feature>
<proteinExistence type="predicted"/>
<organism evidence="2">
    <name type="scientific">uncultured Truepera sp</name>
    <dbReference type="NCBI Taxonomy" id="543023"/>
    <lineage>
        <taxon>Bacteria</taxon>
        <taxon>Thermotogati</taxon>
        <taxon>Deinococcota</taxon>
        <taxon>Deinococci</taxon>
        <taxon>Trueperales</taxon>
        <taxon>Trueperaceae</taxon>
        <taxon>Truepera</taxon>
        <taxon>environmental samples</taxon>
    </lineage>
</organism>
<dbReference type="EMBL" id="CADCWP010000244">
    <property type="protein sequence ID" value="CAA9580392.1"/>
    <property type="molecule type" value="Genomic_DNA"/>
</dbReference>
<evidence type="ECO:0000259" key="1">
    <source>
        <dbReference type="Pfam" id="PF13228"/>
    </source>
</evidence>
<dbReference type="InterPro" id="IPR025117">
    <property type="entry name" value="DUF4037"/>
</dbReference>
<protein>
    <recommendedName>
        <fullName evidence="1">DUF4037 domain-containing protein</fullName>
    </recommendedName>
</protein>
<sequence length="360" mass="40373">MPPFIKGLELNRLFYAEAVRPLLERYVNPPHAAAQLGAGSDVLGFDTEMSTDHDWGPSVTLFLREDNFSQADAIREMMAQRLPHRFHGYPTRSAEAPDEPGTLLMADGEADRHRVFVTTARRFVFRQLNFDLNTPVQVADWLTFPSQSLLGLTAGAVYHDGIGEVSALRERFAYYPHDVWLYLLAAGWQRIGQEEPFVGRAGSVGDELGSAVIGSRLVRDVMNLAFLLERRYAPYSKWFGSAFAQLEGASDLSPILWRAQRAADWREREAALAEAYGHLARKHNVLGVTAKLPETIGTFHNRPFRVIGGERIAHTILAAVHDSDIQRLAQGPLIGGIDQFSDSTDLRNKGWREKLFALYR</sequence>
<accession>A0A6J4VL41</accession>
<dbReference type="AlphaFoldDB" id="A0A6J4VL41"/>